<dbReference type="SUPFAM" id="SSF52047">
    <property type="entry name" value="RNI-like"/>
    <property type="match status" value="1"/>
</dbReference>
<dbReference type="InterPro" id="IPR042197">
    <property type="entry name" value="Apaf_helical"/>
</dbReference>
<evidence type="ECO:0000313" key="7">
    <source>
        <dbReference type="EMBL" id="PKI64239.1"/>
    </source>
</evidence>
<dbReference type="AlphaFoldDB" id="A0A2I0K6Q5"/>
<dbReference type="SUPFAM" id="SSF52540">
    <property type="entry name" value="P-loop containing nucleoside triphosphate hydrolases"/>
    <property type="match status" value="1"/>
</dbReference>
<dbReference type="STRING" id="22663.A0A2I0K6Q5"/>
<comment type="similarity">
    <text evidence="1">Belongs to the disease resistance NB-LRR family.</text>
</comment>
<comment type="caution">
    <text evidence="7">The sequence shown here is derived from an EMBL/GenBank/DDBJ whole genome shotgun (WGS) entry which is preliminary data.</text>
</comment>
<feature type="domain" description="NB-ARC" evidence="5">
    <location>
        <begin position="16"/>
        <end position="182"/>
    </location>
</feature>
<dbReference type="InterPro" id="IPR002182">
    <property type="entry name" value="NB-ARC"/>
</dbReference>
<dbReference type="PANTHER" id="PTHR33463:SF220">
    <property type="entry name" value="NB-ARC DOMAIN-CONTAINING PROTEIN"/>
    <property type="match status" value="1"/>
</dbReference>
<sequence>MVEQPLEPPVGLDSSFEEVSTWVQDEGVRRIGLYDMGGVGKTTLLKKIHNEFLVKEHDYHVVAWIVVSQPTDPKKIQEHIWEKLHLPKSQWNDIIESERPGKILKIIKEKNFLIFLDDVWEEIDLLNLGIPSRNHQHKSKIIFTTRLQDVCGSMHAERTKKVECLPADKALKLFREKVGEQTWTAHVEIPNLAEAMIKECKYLPLALITVGAAMASRRCPDEWRGSIEVLKKLPSEFADMEKKRCLRELRLRWCKVWMSLIIPKPSLRTMEHLKYLQVSRCEFTEITMGKEEYGWHGETGRSDGLGSLRLPSYPEISPEISHLESQDCFRRLERIIIEDCDKLREVTVLIYHAPCLTYLRISCCESLRELIAGDVEDSHVGKILSSLIYLDLGALPELESICRGALSLPSLELLQVVKCRQLKKLPLKSSSSAHARRQFCKIRGDWECFELTPAGTFFDQQLQPARGLCCSATPVLGSRVIGTLKS</sequence>
<dbReference type="Gene3D" id="3.80.10.10">
    <property type="entry name" value="Ribonuclease Inhibitor"/>
    <property type="match status" value="1"/>
</dbReference>
<dbReference type="GO" id="GO:0006952">
    <property type="term" value="P:defense response"/>
    <property type="evidence" value="ECO:0007669"/>
    <property type="project" value="UniProtKB-KW"/>
</dbReference>
<evidence type="ECO:0000256" key="4">
    <source>
        <dbReference type="ARBA" id="ARBA00022840"/>
    </source>
</evidence>
<evidence type="ECO:0000259" key="6">
    <source>
        <dbReference type="Pfam" id="PF23247"/>
    </source>
</evidence>
<evidence type="ECO:0000256" key="2">
    <source>
        <dbReference type="ARBA" id="ARBA00022741"/>
    </source>
</evidence>
<dbReference type="InterPro" id="IPR057135">
    <property type="entry name" value="At4g27190-like_LRR"/>
</dbReference>
<evidence type="ECO:0000256" key="3">
    <source>
        <dbReference type="ARBA" id="ARBA00022821"/>
    </source>
</evidence>
<dbReference type="Gene3D" id="1.10.8.430">
    <property type="entry name" value="Helical domain of apoptotic protease-activating factors"/>
    <property type="match status" value="1"/>
</dbReference>
<dbReference type="Gene3D" id="3.40.50.300">
    <property type="entry name" value="P-loop containing nucleotide triphosphate hydrolases"/>
    <property type="match status" value="1"/>
</dbReference>
<keyword evidence="8" id="KW-1185">Reference proteome</keyword>
<keyword evidence="4" id="KW-0067">ATP-binding</keyword>
<dbReference type="GO" id="GO:0043531">
    <property type="term" value="F:ADP binding"/>
    <property type="evidence" value="ECO:0007669"/>
    <property type="project" value="InterPro"/>
</dbReference>
<dbReference type="InterPro" id="IPR032675">
    <property type="entry name" value="LRR_dom_sf"/>
</dbReference>
<dbReference type="Proteomes" id="UP000233551">
    <property type="component" value="Unassembled WGS sequence"/>
</dbReference>
<keyword evidence="2" id="KW-0547">Nucleotide-binding</keyword>
<proteinExistence type="inferred from homology"/>
<dbReference type="FunFam" id="3.40.50.300:FF:001091">
    <property type="entry name" value="Probable disease resistance protein At1g61300"/>
    <property type="match status" value="1"/>
</dbReference>
<dbReference type="PRINTS" id="PR00364">
    <property type="entry name" value="DISEASERSIST"/>
</dbReference>
<reference evidence="7 8" key="1">
    <citation type="submission" date="2017-11" db="EMBL/GenBank/DDBJ databases">
        <title>De-novo sequencing of pomegranate (Punica granatum L.) genome.</title>
        <authorList>
            <person name="Akparov Z."/>
            <person name="Amiraslanov A."/>
            <person name="Hajiyeva S."/>
            <person name="Abbasov M."/>
            <person name="Kaur K."/>
            <person name="Hamwieh A."/>
            <person name="Solovyev V."/>
            <person name="Salamov A."/>
            <person name="Braich B."/>
            <person name="Kosarev P."/>
            <person name="Mahmoud A."/>
            <person name="Hajiyev E."/>
            <person name="Babayeva S."/>
            <person name="Izzatullayeva V."/>
            <person name="Mammadov A."/>
            <person name="Mammadov A."/>
            <person name="Sharifova S."/>
            <person name="Ojaghi J."/>
            <person name="Eynullazada K."/>
            <person name="Bayramov B."/>
            <person name="Abdulazimova A."/>
            <person name="Shahmuradov I."/>
        </authorList>
    </citation>
    <scope>NUCLEOTIDE SEQUENCE [LARGE SCALE GENOMIC DNA]</scope>
    <source>
        <strain evidence="8">cv. AG2017</strain>
        <tissue evidence="7">Leaf</tissue>
    </source>
</reference>
<evidence type="ECO:0000256" key="1">
    <source>
        <dbReference type="ARBA" id="ARBA00008894"/>
    </source>
</evidence>
<name>A0A2I0K6Q5_PUNGR</name>
<protein>
    <submittedName>
        <fullName evidence="7">Uncharacterized protein</fullName>
    </submittedName>
</protein>
<keyword evidence="3" id="KW-0611">Plant defense</keyword>
<evidence type="ECO:0000313" key="8">
    <source>
        <dbReference type="Proteomes" id="UP000233551"/>
    </source>
</evidence>
<dbReference type="InterPro" id="IPR027417">
    <property type="entry name" value="P-loop_NTPase"/>
</dbReference>
<dbReference type="EMBL" id="PGOL01000845">
    <property type="protein sequence ID" value="PKI64239.1"/>
    <property type="molecule type" value="Genomic_DNA"/>
</dbReference>
<dbReference type="GO" id="GO:0005524">
    <property type="term" value="F:ATP binding"/>
    <property type="evidence" value="ECO:0007669"/>
    <property type="project" value="UniProtKB-KW"/>
</dbReference>
<dbReference type="Pfam" id="PF00931">
    <property type="entry name" value="NB-ARC"/>
    <property type="match status" value="1"/>
</dbReference>
<dbReference type="Pfam" id="PF23247">
    <property type="entry name" value="LRR_RPS2"/>
    <property type="match status" value="1"/>
</dbReference>
<feature type="domain" description="Disease resistance protein At4g27190-like leucine-rich repeats" evidence="6">
    <location>
        <begin position="322"/>
        <end position="425"/>
    </location>
</feature>
<gene>
    <name evidence="7" type="ORF">CRG98_015349</name>
</gene>
<accession>A0A2I0K6Q5</accession>
<evidence type="ECO:0000259" key="5">
    <source>
        <dbReference type="Pfam" id="PF00931"/>
    </source>
</evidence>
<organism evidence="7 8">
    <name type="scientific">Punica granatum</name>
    <name type="common">Pomegranate</name>
    <dbReference type="NCBI Taxonomy" id="22663"/>
    <lineage>
        <taxon>Eukaryota</taxon>
        <taxon>Viridiplantae</taxon>
        <taxon>Streptophyta</taxon>
        <taxon>Embryophyta</taxon>
        <taxon>Tracheophyta</taxon>
        <taxon>Spermatophyta</taxon>
        <taxon>Magnoliopsida</taxon>
        <taxon>eudicotyledons</taxon>
        <taxon>Gunneridae</taxon>
        <taxon>Pentapetalae</taxon>
        <taxon>rosids</taxon>
        <taxon>malvids</taxon>
        <taxon>Myrtales</taxon>
        <taxon>Lythraceae</taxon>
        <taxon>Punica</taxon>
    </lineage>
</organism>
<dbReference type="InterPro" id="IPR050905">
    <property type="entry name" value="Plant_NBS-LRR"/>
</dbReference>
<dbReference type="PANTHER" id="PTHR33463">
    <property type="entry name" value="NB-ARC DOMAIN-CONTAINING PROTEIN-RELATED"/>
    <property type="match status" value="1"/>
</dbReference>